<proteinExistence type="inferred from homology"/>
<keyword evidence="2" id="KW-0689">Ribosomal protein</keyword>
<evidence type="ECO:0000256" key="4">
    <source>
        <dbReference type="SAM" id="MobiDB-lite"/>
    </source>
</evidence>
<keyword evidence="6" id="KW-1185">Reference proteome</keyword>
<dbReference type="RefSeq" id="XP_004035701.1">
    <property type="nucleotide sequence ID" value="XM_004035653.1"/>
</dbReference>
<dbReference type="GeneID" id="14908371"/>
<keyword evidence="3" id="KW-0687">Ribonucleoprotein</keyword>
<dbReference type="GO" id="GO:1990904">
    <property type="term" value="C:ribonucleoprotein complex"/>
    <property type="evidence" value="ECO:0007669"/>
    <property type="project" value="UniProtKB-KW"/>
</dbReference>
<dbReference type="GO" id="GO:0005840">
    <property type="term" value="C:ribosome"/>
    <property type="evidence" value="ECO:0007669"/>
    <property type="project" value="UniProtKB-KW"/>
</dbReference>
<dbReference type="InterPro" id="IPR038716">
    <property type="entry name" value="P1/P2_N_sf"/>
</dbReference>
<accession>G0QRE6</accession>
<evidence type="ECO:0000313" key="5">
    <source>
        <dbReference type="EMBL" id="EGR32215.1"/>
    </source>
</evidence>
<evidence type="ECO:0000256" key="2">
    <source>
        <dbReference type="ARBA" id="ARBA00022980"/>
    </source>
</evidence>
<comment type="similarity">
    <text evidence="1">Belongs to the eukaryotic ribosomal protein P1/P2 family.</text>
</comment>
<dbReference type="Pfam" id="PF00428">
    <property type="entry name" value="Ribosomal_60s"/>
    <property type="match status" value="1"/>
</dbReference>
<feature type="compositionally biased region" description="Acidic residues" evidence="4">
    <location>
        <begin position="98"/>
        <end position="109"/>
    </location>
</feature>
<evidence type="ECO:0000256" key="1">
    <source>
        <dbReference type="ARBA" id="ARBA00005436"/>
    </source>
</evidence>
<dbReference type="eggNOG" id="ENOG502R2YA">
    <property type="taxonomic scope" value="Eukaryota"/>
</dbReference>
<organism evidence="5 6">
    <name type="scientific">Ichthyophthirius multifiliis</name>
    <name type="common">White spot disease agent</name>
    <name type="synonym">Ich</name>
    <dbReference type="NCBI Taxonomy" id="5932"/>
    <lineage>
        <taxon>Eukaryota</taxon>
        <taxon>Sar</taxon>
        <taxon>Alveolata</taxon>
        <taxon>Ciliophora</taxon>
        <taxon>Intramacronucleata</taxon>
        <taxon>Oligohymenophorea</taxon>
        <taxon>Hymenostomatida</taxon>
        <taxon>Ophryoglenina</taxon>
        <taxon>Ichthyophthirius</taxon>
    </lineage>
</organism>
<dbReference type="Proteomes" id="UP000008983">
    <property type="component" value="Unassembled WGS sequence"/>
</dbReference>
<dbReference type="OrthoDB" id="267775at2759"/>
<dbReference type="AlphaFoldDB" id="G0QRE6"/>
<name>G0QRE6_ICHMU</name>
<feature type="compositionally biased region" description="Basic and acidic residues" evidence="4">
    <location>
        <begin position="85"/>
        <end position="97"/>
    </location>
</feature>
<evidence type="ECO:0000256" key="3">
    <source>
        <dbReference type="ARBA" id="ARBA00023274"/>
    </source>
</evidence>
<gene>
    <name evidence="5" type="ORF">IMG5_092200</name>
</gene>
<feature type="compositionally biased region" description="Low complexity" evidence="4">
    <location>
        <begin position="71"/>
        <end position="84"/>
    </location>
</feature>
<evidence type="ECO:0000313" key="6">
    <source>
        <dbReference type="Proteomes" id="UP000008983"/>
    </source>
</evidence>
<dbReference type="OMA" id="IQVENIW"/>
<dbReference type="STRING" id="857967.G0QRE6"/>
<evidence type="ECO:0008006" key="7">
    <source>
        <dbReference type="Google" id="ProtNLM"/>
    </source>
</evidence>
<sequence>MNSEQLAYAYATLLLVDAELPTSAENVEKVLKGANLKVNATQNAAFQRIFAHTPASKLVPSLGGGIASGSATAATAQKTAPTKAAAKEVPKEEPKKEEEEDFDMGDLFG</sequence>
<protein>
    <recommendedName>
        <fullName evidence="7">60S acidic ribosomal protein P1</fullName>
    </recommendedName>
</protein>
<feature type="region of interest" description="Disordered" evidence="4">
    <location>
        <begin position="69"/>
        <end position="109"/>
    </location>
</feature>
<dbReference type="InParanoid" id="G0QRE6"/>
<reference evidence="5 6" key="1">
    <citation type="submission" date="2011-07" db="EMBL/GenBank/DDBJ databases">
        <authorList>
            <person name="Coyne R."/>
            <person name="Brami D."/>
            <person name="Johnson J."/>
            <person name="Hostetler J."/>
            <person name="Hannick L."/>
            <person name="Clark T."/>
            <person name="Cassidy-Hanley D."/>
            <person name="Inman J."/>
        </authorList>
    </citation>
    <scope>NUCLEOTIDE SEQUENCE [LARGE SCALE GENOMIC DNA]</scope>
    <source>
        <strain evidence="5 6">G5</strain>
    </source>
</reference>
<dbReference type="EMBL" id="GL983752">
    <property type="protein sequence ID" value="EGR32215.1"/>
    <property type="molecule type" value="Genomic_DNA"/>
</dbReference>
<dbReference type="Gene3D" id="1.10.10.1410">
    <property type="match status" value="1"/>
</dbReference>